<feature type="domain" description="Protein kinase" evidence="5">
    <location>
        <begin position="707"/>
        <end position="1024"/>
    </location>
</feature>
<organism evidence="6 7">
    <name type="scientific">Anaeramoeba ignava</name>
    <name type="common">Anaerobic marine amoeba</name>
    <dbReference type="NCBI Taxonomy" id="1746090"/>
    <lineage>
        <taxon>Eukaryota</taxon>
        <taxon>Metamonada</taxon>
        <taxon>Anaeramoebidae</taxon>
        <taxon>Anaeramoeba</taxon>
    </lineage>
</organism>
<feature type="region of interest" description="Disordered" evidence="4">
    <location>
        <begin position="128"/>
        <end position="157"/>
    </location>
</feature>
<dbReference type="InterPro" id="IPR011009">
    <property type="entry name" value="Kinase-like_dom_sf"/>
</dbReference>
<feature type="repeat" description="ANK" evidence="3">
    <location>
        <begin position="644"/>
        <end position="676"/>
    </location>
</feature>
<dbReference type="PROSITE" id="PS50297">
    <property type="entry name" value="ANK_REP_REGION"/>
    <property type="match status" value="1"/>
</dbReference>
<evidence type="ECO:0000256" key="1">
    <source>
        <dbReference type="ARBA" id="ARBA00022737"/>
    </source>
</evidence>
<reference evidence="6" key="1">
    <citation type="submission" date="2022-10" db="EMBL/GenBank/DDBJ databases">
        <title>Novel sulphate-reducing endosymbionts in the free-living metamonad Anaeramoeba.</title>
        <authorList>
            <person name="Jerlstrom-Hultqvist J."/>
            <person name="Cepicka I."/>
            <person name="Gallot-Lavallee L."/>
            <person name="Salas-Leiva D."/>
            <person name="Curtis B.A."/>
            <person name="Zahonova K."/>
            <person name="Pipaliya S."/>
            <person name="Dacks J."/>
            <person name="Roger A.J."/>
        </authorList>
    </citation>
    <scope>NUCLEOTIDE SEQUENCE</scope>
    <source>
        <strain evidence="6">BMAN</strain>
    </source>
</reference>
<dbReference type="AlphaFoldDB" id="A0A9Q0L5N1"/>
<sequence>MNSKQDNKAFFEALKNAEFEIADKIFNDKRPLQTQDPTTGNTPLHFIMIGCSEMRIKKNEQKETKNKQKFQELLNILMSIDENLFRLNKNSKSPLHLAFELELLDVVPLLVDRMIEVQKKYENGSNSKKQILSKFNEENDPKKKIKNQNQKRKKNPNKKWVFEKQKDLLHYNILYSPDDYTTFNKLLTSNFISDYFQTFGEDEETFLHFSVKKKAKRIVGSTLLYLDNRSEKFRAEFIYKLMLMKNKNGLGALQLGLSENDEDSAEIVDMIMQANLPNHVKILMVSPVHNGNGDNSLHLAIKSGMKKNIILELANTNNLLLSQFNNQGLSPLSISIKYSRLDVLPHLLDLKNSEDVIFDIAIFRNENALVTLLDWIKDLPLFFERVMFDSSFNVAEVFTLQYWRRGIEILESKNIPLKNSSGNPTLINISCRNNYIDLVEFFLSRNHPVNLDNHGFSCLAFSIFNRNIQLIKLLLSHKASDPFCIAIAVIVGDVDVLNLLLEDEVSCKFINTKIYTVSPLSQASLKPENWKLEPNKDQIQTLSPLVIALILGKTHICEILLKNNADCNFENEQPLCIATANSKHEIMKIILKYGGKIKTEKEAKFDPISISIEKKDLEGLKILFKELECRGETKENILKRKNNQGYPVLLQAVSANSSEIVSYLLSIGADPIYADKTGITSLQLAVYLKNYEIMQILIRNGALIKYFSLKSHLASFSADYILKISKKFDFEEFQSLRKIDWEIGQNEVDIHFEKNSNVFQDGILHKNQQVQVYIFPQIKQGIEAQEFAKFRNNIEKYLGFKQKDLLLQIEGLCFFSEISRYSIVYEKCFSTNLDFFNLLNIISRRVLENSKKPRILILVAKTLESLHQEKLYHGNLSPSFIFYNTETNRLKIANYGGFFSPSLKIRALNQNPPLYSVFLSPEECTSQNNNVSSLDFDHTLSDIFCLGLLSCFLFSSDDSLISRFLLQMIDPVNSSNLVQIIDSFFESVKLNLPDDIRDSVYQCLNFEPKKRIPIKKFINEMEIFNEKENKKKN</sequence>
<feature type="compositionally biased region" description="Basic residues" evidence="4">
    <location>
        <begin position="143"/>
        <end position="157"/>
    </location>
</feature>
<evidence type="ECO:0000313" key="7">
    <source>
        <dbReference type="Proteomes" id="UP001149090"/>
    </source>
</evidence>
<dbReference type="InterPro" id="IPR002110">
    <property type="entry name" value="Ankyrin_rpt"/>
</dbReference>
<dbReference type="GO" id="GO:0005524">
    <property type="term" value="F:ATP binding"/>
    <property type="evidence" value="ECO:0007669"/>
    <property type="project" value="InterPro"/>
</dbReference>
<gene>
    <name evidence="6" type="ORF">M0811_03472</name>
</gene>
<dbReference type="SUPFAM" id="SSF56112">
    <property type="entry name" value="Protein kinase-like (PK-like)"/>
    <property type="match status" value="1"/>
</dbReference>
<dbReference type="Pfam" id="PF12796">
    <property type="entry name" value="Ank_2"/>
    <property type="match status" value="2"/>
</dbReference>
<feature type="repeat" description="ANK" evidence="3">
    <location>
        <begin position="677"/>
        <end position="709"/>
    </location>
</feature>
<protein>
    <submittedName>
        <fullName evidence="6">Molting protein mlt-4</fullName>
    </submittedName>
</protein>
<dbReference type="Gene3D" id="1.25.40.20">
    <property type="entry name" value="Ankyrin repeat-containing domain"/>
    <property type="match status" value="4"/>
</dbReference>
<dbReference type="PROSITE" id="PS50088">
    <property type="entry name" value="ANK_REPEAT"/>
    <property type="match status" value="2"/>
</dbReference>
<dbReference type="EMBL" id="JAPDFW010000147">
    <property type="protein sequence ID" value="KAJ5066139.1"/>
    <property type="molecule type" value="Genomic_DNA"/>
</dbReference>
<dbReference type="Proteomes" id="UP001149090">
    <property type="component" value="Unassembled WGS sequence"/>
</dbReference>
<evidence type="ECO:0000256" key="4">
    <source>
        <dbReference type="SAM" id="MobiDB-lite"/>
    </source>
</evidence>
<keyword evidence="7" id="KW-1185">Reference proteome</keyword>
<keyword evidence="1" id="KW-0677">Repeat</keyword>
<dbReference type="SUPFAM" id="SSF48403">
    <property type="entry name" value="Ankyrin repeat"/>
    <property type="match status" value="2"/>
</dbReference>
<dbReference type="PROSITE" id="PS50011">
    <property type="entry name" value="PROTEIN_KINASE_DOM"/>
    <property type="match status" value="1"/>
</dbReference>
<evidence type="ECO:0000313" key="6">
    <source>
        <dbReference type="EMBL" id="KAJ5066139.1"/>
    </source>
</evidence>
<dbReference type="SMART" id="SM00248">
    <property type="entry name" value="ANK"/>
    <property type="match status" value="10"/>
</dbReference>
<proteinExistence type="predicted"/>
<evidence type="ECO:0000256" key="2">
    <source>
        <dbReference type="ARBA" id="ARBA00023043"/>
    </source>
</evidence>
<dbReference type="PANTHER" id="PTHR24198:SF165">
    <property type="entry name" value="ANKYRIN REPEAT-CONTAINING PROTEIN-RELATED"/>
    <property type="match status" value="1"/>
</dbReference>
<evidence type="ECO:0000256" key="3">
    <source>
        <dbReference type="PROSITE-ProRule" id="PRU00023"/>
    </source>
</evidence>
<dbReference type="InterPro" id="IPR000719">
    <property type="entry name" value="Prot_kinase_dom"/>
</dbReference>
<dbReference type="InterPro" id="IPR036770">
    <property type="entry name" value="Ankyrin_rpt-contain_sf"/>
</dbReference>
<dbReference type="GO" id="GO:0004672">
    <property type="term" value="F:protein kinase activity"/>
    <property type="evidence" value="ECO:0007669"/>
    <property type="project" value="InterPro"/>
</dbReference>
<comment type="caution">
    <text evidence="6">The sequence shown here is derived from an EMBL/GenBank/DDBJ whole genome shotgun (WGS) entry which is preliminary data.</text>
</comment>
<evidence type="ECO:0000259" key="5">
    <source>
        <dbReference type="PROSITE" id="PS50011"/>
    </source>
</evidence>
<dbReference type="PANTHER" id="PTHR24198">
    <property type="entry name" value="ANKYRIN REPEAT AND PROTEIN KINASE DOMAIN-CONTAINING PROTEIN"/>
    <property type="match status" value="1"/>
</dbReference>
<dbReference type="Gene3D" id="1.10.510.10">
    <property type="entry name" value="Transferase(Phosphotransferase) domain 1"/>
    <property type="match status" value="1"/>
</dbReference>
<name>A0A9Q0L5N1_ANAIG</name>
<keyword evidence="2 3" id="KW-0040">ANK repeat</keyword>
<accession>A0A9Q0L5N1</accession>